<dbReference type="OrthoDB" id="5346950at2"/>
<keyword evidence="1" id="KW-1133">Transmembrane helix</keyword>
<dbReference type="EMBL" id="VDMB01000015">
    <property type="protein sequence ID" value="TYT74075.1"/>
    <property type="molecule type" value="Genomic_DNA"/>
</dbReference>
<dbReference type="NCBIfam" id="TIGR01300">
    <property type="entry name" value="CPA3_mnhG_phaG"/>
    <property type="match status" value="1"/>
</dbReference>
<feature type="transmembrane region" description="Helical" evidence="1">
    <location>
        <begin position="71"/>
        <end position="93"/>
    </location>
</feature>
<keyword evidence="3" id="KW-1185">Reference proteome</keyword>
<dbReference type="RefSeq" id="WP_139449527.1">
    <property type="nucleotide sequence ID" value="NZ_VDMB01000015.1"/>
</dbReference>
<keyword evidence="1" id="KW-0812">Transmembrane</keyword>
<gene>
    <name evidence="2" type="ORF">FIM25_11735</name>
</gene>
<dbReference type="Proteomes" id="UP000321899">
    <property type="component" value="Unassembled WGS sequence"/>
</dbReference>
<keyword evidence="1" id="KW-0472">Membrane</keyword>
<feature type="transmembrane region" description="Helical" evidence="1">
    <location>
        <begin position="6"/>
        <end position="27"/>
    </location>
</feature>
<dbReference type="AlphaFoldDB" id="A0A5S5MEM3"/>
<dbReference type="GO" id="GO:0015385">
    <property type="term" value="F:sodium:proton antiporter activity"/>
    <property type="evidence" value="ECO:0007669"/>
    <property type="project" value="TreeGrafter"/>
</dbReference>
<dbReference type="PANTHER" id="PTHR34703:SF1">
    <property type="entry name" value="ANTIPORTER SUBUNIT MNHG2-RELATED"/>
    <property type="match status" value="1"/>
</dbReference>
<reference evidence="2 3" key="1">
    <citation type="submission" date="2019-06" db="EMBL/GenBank/DDBJ databases">
        <title>Desulfobotulus mexicanus sp. nov., a novel sulfate-reducing bacterium isolated from the sediment of an alkaline crater lake in Mexico.</title>
        <authorList>
            <person name="Hirschler-Rea A."/>
        </authorList>
    </citation>
    <scope>NUCLEOTIDE SEQUENCE [LARGE SCALE GENOMIC DNA]</scope>
    <source>
        <strain evidence="2 3">PAR22N</strain>
    </source>
</reference>
<dbReference type="InterPro" id="IPR005133">
    <property type="entry name" value="PhaG_MnhG_YufB"/>
</dbReference>
<sequence length="113" mass="12080">MIIFDILIALLLIAGCIFVLGGALGILRMPDFYTRLHAASLLDTTALVCLLGAALLYVLSQHPDMHGIITSLKIILIAVFVFITSPTATHAIADAGRRAGMKPWTRHDGGKSP</sequence>
<dbReference type="Pfam" id="PF03334">
    <property type="entry name" value="PhaG_MnhG_YufB"/>
    <property type="match status" value="1"/>
</dbReference>
<evidence type="ECO:0000256" key="1">
    <source>
        <dbReference type="SAM" id="Phobius"/>
    </source>
</evidence>
<name>A0A5S5MEM3_9BACT</name>
<proteinExistence type="predicted"/>
<comment type="caution">
    <text evidence="2">The sequence shown here is derived from an EMBL/GenBank/DDBJ whole genome shotgun (WGS) entry which is preliminary data.</text>
</comment>
<evidence type="ECO:0000313" key="3">
    <source>
        <dbReference type="Proteomes" id="UP000321899"/>
    </source>
</evidence>
<organism evidence="2 3">
    <name type="scientific">Desulfobotulus mexicanus</name>
    <dbReference type="NCBI Taxonomy" id="2586642"/>
    <lineage>
        <taxon>Bacteria</taxon>
        <taxon>Pseudomonadati</taxon>
        <taxon>Thermodesulfobacteriota</taxon>
        <taxon>Desulfobacteria</taxon>
        <taxon>Desulfobacterales</taxon>
        <taxon>Desulfobacteraceae</taxon>
        <taxon>Desulfobotulus</taxon>
    </lineage>
</organism>
<evidence type="ECO:0000313" key="2">
    <source>
        <dbReference type="EMBL" id="TYT74075.1"/>
    </source>
</evidence>
<feature type="transmembrane region" description="Helical" evidence="1">
    <location>
        <begin position="39"/>
        <end position="59"/>
    </location>
</feature>
<dbReference type="PANTHER" id="PTHR34703">
    <property type="entry name" value="ANTIPORTER SUBUNIT MNHG2-RELATED"/>
    <property type="match status" value="1"/>
</dbReference>
<accession>A0A5S5MEM3</accession>
<protein>
    <submittedName>
        <fullName evidence="2">Monovalent cation/H(+) antiporter subunit G</fullName>
    </submittedName>
</protein>